<organism evidence="7">
    <name type="scientific">Hellea balneolensis</name>
    <dbReference type="NCBI Taxonomy" id="287478"/>
    <lineage>
        <taxon>Bacteria</taxon>
        <taxon>Pseudomonadati</taxon>
        <taxon>Pseudomonadota</taxon>
        <taxon>Alphaproteobacteria</taxon>
        <taxon>Maricaulales</taxon>
        <taxon>Robiginitomaculaceae</taxon>
        <taxon>Hellea</taxon>
    </lineage>
</organism>
<dbReference type="PANTHER" id="PTHR23427:SF2">
    <property type="entry name" value="SURFEIT LOCUS PROTEIN 1"/>
    <property type="match status" value="1"/>
</dbReference>
<evidence type="ECO:0000313" key="7">
    <source>
        <dbReference type="EMBL" id="HHL43798.1"/>
    </source>
</evidence>
<dbReference type="EMBL" id="DRMJ01000486">
    <property type="protein sequence ID" value="HHL43798.1"/>
    <property type="molecule type" value="Genomic_DNA"/>
</dbReference>
<evidence type="ECO:0000256" key="2">
    <source>
        <dbReference type="ARBA" id="ARBA00007165"/>
    </source>
</evidence>
<evidence type="ECO:0000256" key="3">
    <source>
        <dbReference type="ARBA" id="ARBA00022692"/>
    </source>
</evidence>
<keyword evidence="5 6" id="KW-0472">Membrane</keyword>
<dbReference type="GO" id="GO:0005886">
    <property type="term" value="C:plasma membrane"/>
    <property type="evidence" value="ECO:0007669"/>
    <property type="project" value="UniProtKB-SubCell"/>
</dbReference>
<name>A0A7C5QXL3_9PROT</name>
<evidence type="ECO:0000256" key="1">
    <source>
        <dbReference type="ARBA" id="ARBA00004370"/>
    </source>
</evidence>
<dbReference type="Pfam" id="PF02104">
    <property type="entry name" value="SURF1"/>
    <property type="match status" value="1"/>
</dbReference>
<keyword evidence="4 6" id="KW-1133">Transmembrane helix</keyword>
<evidence type="ECO:0000256" key="4">
    <source>
        <dbReference type="ARBA" id="ARBA00022989"/>
    </source>
</evidence>
<dbReference type="Proteomes" id="UP000885830">
    <property type="component" value="Unassembled WGS sequence"/>
</dbReference>
<gene>
    <name evidence="7" type="ORF">ENJ42_09280</name>
</gene>
<dbReference type="AlphaFoldDB" id="A0A7C5QXL3"/>
<evidence type="ECO:0000256" key="6">
    <source>
        <dbReference type="RuleBase" id="RU363076"/>
    </source>
</evidence>
<dbReference type="InterPro" id="IPR002994">
    <property type="entry name" value="Surf1/Shy1"/>
</dbReference>
<comment type="similarity">
    <text evidence="2 6">Belongs to the SURF1 family.</text>
</comment>
<accession>A0A7C5QXL3</accession>
<comment type="caution">
    <text evidence="7">The sequence shown here is derived from an EMBL/GenBank/DDBJ whole genome shotgun (WGS) entry which is preliminary data.</text>
</comment>
<comment type="subcellular location">
    <subcellularLocation>
        <location evidence="6">Cell membrane</location>
        <topology evidence="6">Multi-pass membrane protein</topology>
    </subcellularLocation>
    <subcellularLocation>
        <location evidence="1">Membrane</location>
    </subcellularLocation>
</comment>
<dbReference type="InterPro" id="IPR045214">
    <property type="entry name" value="Surf1/Surf4"/>
</dbReference>
<comment type="caution">
    <text evidence="6">Lacks conserved residue(s) required for the propagation of feature annotation.</text>
</comment>
<dbReference type="PROSITE" id="PS50895">
    <property type="entry name" value="SURF1"/>
    <property type="match status" value="1"/>
</dbReference>
<keyword evidence="3 6" id="KW-0812">Transmembrane</keyword>
<protein>
    <recommendedName>
        <fullName evidence="6">SURF1-like protein</fullName>
    </recommendedName>
</protein>
<evidence type="ECO:0000256" key="5">
    <source>
        <dbReference type="ARBA" id="ARBA00023136"/>
    </source>
</evidence>
<sequence length="245" mass="28254">MKNIRFRPMPGLTIVTLVCLAILISLGTWQWQRLQWKTALLSEIDKAAHSQPVVSLDELQRLINDKQPLEFRRVSLTGEFITPDINAGQPFYVMRSNGKTMDWHIYRLFRQGDLAIYIDTQSFSDAQKSNPPQVQAGPAQIFGYVRVVRKPNRFMPKSDPKHNKWYGVNAVPDILDWATGSSAPVIVEVTIDRVDIPGENMLEVRVPDIRNNHFDYMLTWYSFAIILLVIYVLLHLRQGRLTFKS</sequence>
<proteinExistence type="inferred from homology"/>
<dbReference type="PANTHER" id="PTHR23427">
    <property type="entry name" value="SURFEIT LOCUS PROTEIN"/>
    <property type="match status" value="1"/>
</dbReference>
<dbReference type="CDD" id="cd06662">
    <property type="entry name" value="SURF1"/>
    <property type="match status" value="1"/>
</dbReference>
<reference evidence="7" key="1">
    <citation type="journal article" date="2020" name="mSystems">
        <title>Genome- and Community-Level Interaction Insights into Carbon Utilization and Element Cycling Functions of Hydrothermarchaeota in Hydrothermal Sediment.</title>
        <authorList>
            <person name="Zhou Z."/>
            <person name="Liu Y."/>
            <person name="Xu W."/>
            <person name="Pan J."/>
            <person name="Luo Z.H."/>
            <person name="Li M."/>
        </authorList>
    </citation>
    <scope>NUCLEOTIDE SEQUENCE [LARGE SCALE GENOMIC DNA]</scope>
    <source>
        <strain evidence="7">HyVt-485</strain>
    </source>
</reference>
<keyword evidence="6" id="KW-1003">Cell membrane</keyword>
<feature type="transmembrane region" description="Helical" evidence="6">
    <location>
        <begin position="218"/>
        <end position="236"/>
    </location>
</feature>